<dbReference type="GO" id="GO:0005912">
    <property type="term" value="C:adherens junction"/>
    <property type="evidence" value="ECO:0007669"/>
    <property type="project" value="TreeGrafter"/>
</dbReference>
<evidence type="ECO:0000256" key="3">
    <source>
        <dbReference type="SAM" id="MobiDB-lite"/>
    </source>
</evidence>
<dbReference type="PROSITE" id="PS50106">
    <property type="entry name" value="PDZ"/>
    <property type="match status" value="2"/>
</dbReference>
<dbReference type="PANTHER" id="PTHR23119:SF44">
    <property type="entry name" value="PROTEIN LAP4"/>
    <property type="match status" value="1"/>
</dbReference>
<feature type="region of interest" description="Disordered" evidence="3">
    <location>
        <begin position="442"/>
        <end position="692"/>
    </location>
</feature>
<feature type="compositionally biased region" description="Basic and acidic residues" evidence="3">
    <location>
        <begin position="442"/>
        <end position="510"/>
    </location>
</feature>
<organism evidence="5 6">
    <name type="scientific">Plakobranchus ocellatus</name>
    <dbReference type="NCBI Taxonomy" id="259542"/>
    <lineage>
        <taxon>Eukaryota</taxon>
        <taxon>Metazoa</taxon>
        <taxon>Spiralia</taxon>
        <taxon>Lophotrochozoa</taxon>
        <taxon>Mollusca</taxon>
        <taxon>Gastropoda</taxon>
        <taxon>Heterobranchia</taxon>
        <taxon>Euthyneura</taxon>
        <taxon>Panpulmonata</taxon>
        <taxon>Sacoglossa</taxon>
        <taxon>Placobranchoidea</taxon>
        <taxon>Plakobranchidae</taxon>
        <taxon>Plakobranchus</taxon>
    </lineage>
</organism>
<accession>A0AAV4E0L7</accession>
<evidence type="ECO:0000313" key="6">
    <source>
        <dbReference type="Proteomes" id="UP000735302"/>
    </source>
</evidence>
<keyword evidence="6" id="KW-1185">Reference proteome</keyword>
<dbReference type="AlphaFoldDB" id="A0AAV4E0L7"/>
<keyword evidence="2" id="KW-0677">Repeat</keyword>
<name>A0AAV4E0L7_9GAST</name>
<dbReference type="Gene3D" id="3.80.10.10">
    <property type="entry name" value="Ribonuclease Inhibitor"/>
    <property type="match status" value="2"/>
</dbReference>
<dbReference type="InterPro" id="IPR036034">
    <property type="entry name" value="PDZ_sf"/>
</dbReference>
<dbReference type="Pfam" id="PF13855">
    <property type="entry name" value="LRR_8"/>
    <property type="match status" value="1"/>
</dbReference>
<dbReference type="GO" id="GO:0014069">
    <property type="term" value="C:postsynaptic density"/>
    <property type="evidence" value="ECO:0007669"/>
    <property type="project" value="TreeGrafter"/>
</dbReference>
<feature type="compositionally biased region" description="Low complexity" evidence="3">
    <location>
        <begin position="585"/>
        <end position="594"/>
    </location>
</feature>
<dbReference type="Gene3D" id="2.30.42.10">
    <property type="match status" value="2"/>
</dbReference>
<dbReference type="GO" id="GO:0019901">
    <property type="term" value="F:protein kinase binding"/>
    <property type="evidence" value="ECO:0007669"/>
    <property type="project" value="TreeGrafter"/>
</dbReference>
<feature type="domain" description="PDZ" evidence="4">
    <location>
        <begin position="758"/>
        <end position="846"/>
    </location>
</feature>
<dbReference type="Pfam" id="PF23598">
    <property type="entry name" value="LRR_14"/>
    <property type="match status" value="2"/>
</dbReference>
<evidence type="ECO:0000259" key="4">
    <source>
        <dbReference type="PROSITE" id="PS50106"/>
    </source>
</evidence>
<gene>
    <name evidence="5" type="ORF">PoB_007634200</name>
</gene>
<comment type="caution">
    <text evidence="5">The sequence shown here is derived from an EMBL/GenBank/DDBJ whole genome shotgun (WGS) entry which is preliminary data.</text>
</comment>
<dbReference type="PROSITE" id="PS51450">
    <property type="entry name" value="LRR"/>
    <property type="match status" value="3"/>
</dbReference>
<evidence type="ECO:0000313" key="5">
    <source>
        <dbReference type="EMBL" id="GFO49837.1"/>
    </source>
</evidence>
<protein>
    <submittedName>
        <fullName evidence="5">Protein scribble homolog</fullName>
    </submittedName>
</protein>
<evidence type="ECO:0000256" key="2">
    <source>
        <dbReference type="ARBA" id="ARBA00022737"/>
    </source>
</evidence>
<dbReference type="Pfam" id="PF00595">
    <property type="entry name" value="PDZ"/>
    <property type="match status" value="2"/>
</dbReference>
<dbReference type="InterPro" id="IPR050614">
    <property type="entry name" value="Synaptic_Scaffolding_LAP-MAGUK"/>
</dbReference>
<dbReference type="GO" id="GO:0098887">
    <property type="term" value="P:neurotransmitter receptor transport, endosome to postsynaptic membrane"/>
    <property type="evidence" value="ECO:0007669"/>
    <property type="project" value="TreeGrafter"/>
</dbReference>
<dbReference type="InterPro" id="IPR001478">
    <property type="entry name" value="PDZ"/>
</dbReference>
<dbReference type="InterPro" id="IPR055414">
    <property type="entry name" value="LRR_R13L4/SHOC2-like"/>
</dbReference>
<dbReference type="InterPro" id="IPR032675">
    <property type="entry name" value="LRR_dom_sf"/>
</dbReference>
<dbReference type="SMART" id="SM00365">
    <property type="entry name" value="LRR_SD22"/>
    <property type="match status" value="7"/>
</dbReference>
<feature type="domain" description="PDZ" evidence="4">
    <location>
        <begin position="885"/>
        <end position="940"/>
    </location>
</feature>
<dbReference type="SUPFAM" id="SSF50156">
    <property type="entry name" value="PDZ domain-like"/>
    <property type="match status" value="2"/>
</dbReference>
<dbReference type="PANTHER" id="PTHR23119">
    <property type="entry name" value="DISCS LARGE"/>
    <property type="match status" value="1"/>
</dbReference>
<dbReference type="CDD" id="cd06704">
    <property type="entry name" value="PDZ1_Scribble-like"/>
    <property type="match status" value="1"/>
</dbReference>
<dbReference type="GO" id="GO:0098968">
    <property type="term" value="P:neurotransmitter receptor transport postsynaptic membrane to endosome"/>
    <property type="evidence" value="ECO:0007669"/>
    <property type="project" value="TreeGrafter"/>
</dbReference>
<dbReference type="SUPFAM" id="SSF52058">
    <property type="entry name" value="L domain-like"/>
    <property type="match status" value="2"/>
</dbReference>
<feature type="compositionally biased region" description="Basic and acidic residues" evidence="3">
    <location>
        <begin position="679"/>
        <end position="692"/>
    </location>
</feature>
<dbReference type="SMART" id="SM00228">
    <property type="entry name" value="PDZ"/>
    <property type="match status" value="1"/>
</dbReference>
<dbReference type="GO" id="GO:0043113">
    <property type="term" value="P:receptor clustering"/>
    <property type="evidence" value="ECO:0007669"/>
    <property type="project" value="TreeGrafter"/>
</dbReference>
<dbReference type="GO" id="GO:0045211">
    <property type="term" value="C:postsynaptic membrane"/>
    <property type="evidence" value="ECO:0007669"/>
    <property type="project" value="TreeGrafter"/>
</dbReference>
<dbReference type="InterPro" id="IPR001611">
    <property type="entry name" value="Leu-rich_rpt"/>
</dbReference>
<dbReference type="InterPro" id="IPR003591">
    <property type="entry name" value="Leu-rich_rpt_typical-subtyp"/>
</dbReference>
<dbReference type="SMART" id="SM00364">
    <property type="entry name" value="LRR_BAC"/>
    <property type="match status" value="9"/>
</dbReference>
<dbReference type="GO" id="GO:0016323">
    <property type="term" value="C:basolateral plasma membrane"/>
    <property type="evidence" value="ECO:0007669"/>
    <property type="project" value="TreeGrafter"/>
</dbReference>
<keyword evidence="1" id="KW-0433">Leucine-rich repeat</keyword>
<feature type="compositionally biased region" description="Basic and acidic residues" evidence="3">
    <location>
        <begin position="635"/>
        <end position="647"/>
    </location>
</feature>
<feature type="non-terminal residue" evidence="5">
    <location>
        <position position="940"/>
    </location>
</feature>
<dbReference type="Proteomes" id="UP000735302">
    <property type="component" value="Unassembled WGS sequence"/>
</dbReference>
<feature type="compositionally biased region" description="Polar residues" evidence="3">
    <location>
        <begin position="610"/>
        <end position="621"/>
    </location>
</feature>
<dbReference type="SMART" id="SM00369">
    <property type="entry name" value="LRR_TYP"/>
    <property type="match status" value="10"/>
</dbReference>
<proteinExistence type="predicted"/>
<dbReference type="FunFam" id="3.80.10.10:FF:000036">
    <property type="entry name" value="protein scribble homolog isoform X1"/>
    <property type="match status" value="1"/>
</dbReference>
<dbReference type="GO" id="GO:0098609">
    <property type="term" value="P:cell-cell adhesion"/>
    <property type="evidence" value="ECO:0007669"/>
    <property type="project" value="TreeGrafter"/>
</dbReference>
<dbReference type="EMBL" id="BLXT01008519">
    <property type="protein sequence ID" value="GFO49837.1"/>
    <property type="molecule type" value="Genomic_DNA"/>
</dbReference>
<dbReference type="GO" id="GO:0045197">
    <property type="term" value="P:establishment or maintenance of epithelial cell apical/basal polarity"/>
    <property type="evidence" value="ECO:0007669"/>
    <property type="project" value="TreeGrafter"/>
</dbReference>
<evidence type="ECO:0000256" key="1">
    <source>
        <dbReference type="ARBA" id="ARBA00022614"/>
    </source>
</evidence>
<sequence>MLKCIPLFRACNRQVESVDRRHWGLTNVPDDVMRYARSLEELLLDANQIKELPRAFFRLVQLRKLSLSDNEIGRLPEEICNFVNLMELDISKNEIFEIPDKIKLCKNLQVLDFSSNPLAKGLPDGLLQLRNLTQLGLNDVALQRLPNDISNLTSLASLELRDNMLKVLPDSISFLIKLKILDLGSNDLEILPQSIGSLPALEELWLDCNYLTDLPPEIGNLRKLSILDLSENQLDYLPDEIDGLQSLTDLCLSQNGLEYLPNGIGNLKKLSILKADMNRLLSLTQHIGSCENMQELILTENLLSDLPNSIGKLKNLHNLNVDRNRLTEIPIEIGICKCLGVLSMRDNKLLRLPQELGNLNKLQVLDVSGNRLEYLPMTIANLNLKALWLSENQAQPMLKFQTDFDERTGQRVLTCFLLPQQGFHTESMENLLKGSIATEGSFTEKDRPRDSVIRFSEDHEKVDEGADSDDSTHFVRHDTPHPRELKARHTKFLKDRNIDGHVIPHVDNKDGSAFVPSRDQKDEDEAPGPYYKDYLKEPAPATHHLNSTYTKSPNHDGRGEETQDPPSPRPGPPEIIKAAELTGAPSSTAQSESSSSEDEELPQESQPLLTNRTVTMSSTPTVRIAPNEVEEIDDSRDIEADRDDSSTSERVQQSSGEESDEDNQQRDRKVGFAPEVDEESSKDHRLRRRDTPHYLKNKRVHKEEDAEQKVLEILAQAAKQRDGAALAAVVKPPEVETISVAPPATQQLPVEVQEEEITIHILREPRQGLGISIAGGKGSTPVKGDDESIFISRVTEDGPAGKAGIVKGDKLLKVNDSSLVGADHYEAVNVLKNSGSDITMVVAREKLVANAQAETAELIDSTHESITTVSFSAAPETEVYGETVTVNLLRDDTGLGFSIAGGRGSVPYKGNDRAIYISKITPGGTADKNGKLQVGDRIVS</sequence>
<reference evidence="5 6" key="1">
    <citation type="journal article" date="2021" name="Elife">
        <title>Chloroplast acquisition without the gene transfer in kleptoplastic sea slugs, Plakobranchus ocellatus.</title>
        <authorList>
            <person name="Maeda T."/>
            <person name="Takahashi S."/>
            <person name="Yoshida T."/>
            <person name="Shimamura S."/>
            <person name="Takaki Y."/>
            <person name="Nagai Y."/>
            <person name="Toyoda A."/>
            <person name="Suzuki Y."/>
            <person name="Arimoto A."/>
            <person name="Ishii H."/>
            <person name="Satoh N."/>
            <person name="Nishiyama T."/>
            <person name="Hasebe M."/>
            <person name="Maruyama T."/>
            <person name="Minagawa J."/>
            <person name="Obokata J."/>
            <person name="Shigenobu S."/>
        </authorList>
    </citation>
    <scope>NUCLEOTIDE SEQUENCE [LARGE SCALE GENOMIC DNA]</scope>
</reference>